<comment type="pathway">
    <text evidence="10">Carbohydrate degradation.</text>
</comment>
<comment type="cofactor">
    <cofactor evidence="10 13">
        <name>a divalent metal cation</name>
        <dbReference type="ChEBI" id="CHEBI:60240"/>
    </cofactor>
    <text evidence="10 13">Binds 1 divalent metal cation per subunit.</text>
</comment>
<evidence type="ECO:0000313" key="15">
    <source>
        <dbReference type="EMBL" id="PID56120.1"/>
    </source>
</evidence>
<keyword evidence="13" id="KW-0170">Cobalt</keyword>
<name>A0A2G6E249_9BACT</name>
<evidence type="ECO:0000256" key="12">
    <source>
        <dbReference type="PIRSR" id="PIRSR001461-1"/>
    </source>
</evidence>
<evidence type="ECO:0000256" key="11">
    <source>
        <dbReference type="PIRNR" id="PIRNR001461"/>
    </source>
</evidence>
<dbReference type="PROSITE" id="PS01086">
    <property type="entry name" value="RIBUL_P_3_EPIMER_2"/>
    <property type="match status" value="1"/>
</dbReference>
<comment type="cofactor">
    <cofactor evidence="5">
        <name>Fe(2+)</name>
        <dbReference type="ChEBI" id="CHEBI:29033"/>
    </cofactor>
</comment>
<feature type="binding site" evidence="10 13">
    <location>
        <position position="32"/>
    </location>
    <ligand>
        <name>a divalent metal cation</name>
        <dbReference type="ChEBI" id="CHEBI:60240"/>
    </ligand>
</feature>
<dbReference type="AlphaFoldDB" id="A0A2G6E249"/>
<evidence type="ECO:0000256" key="6">
    <source>
        <dbReference type="ARBA" id="ARBA00009541"/>
    </source>
</evidence>
<evidence type="ECO:0000256" key="14">
    <source>
        <dbReference type="PIRSR" id="PIRSR001461-3"/>
    </source>
</evidence>
<evidence type="ECO:0000256" key="13">
    <source>
        <dbReference type="PIRSR" id="PIRSR001461-2"/>
    </source>
</evidence>
<protein>
    <recommendedName>
        <fullName evidence="7 10">Ribulose-phosphate 3-epimerase</fullName>
        <ecNumber evidence="7 10">5.1.3.1</ecNumber>
    </recommendedName>
</protein>
<dbReference type="FunFam" id="3.20.20.70:FF:000004">
    <property type="entry name" value="Ribulose-phosphate 3-epimerase"/>
    <property type="match status" value="1"/>
</dbReference>
<feature type="binding site" evidence="10 14">
    <location>
        <position position="7"/>
    </location>
    <ligand>
        <name>substrate</name>
    </ligand>
</feature>
<dbReference type="SUPFAM" id="SSF51366">
    <property type="entry name" value="Ribulose-phoshate binding barrel"/>
    <property type="match status" value="1"/>
</dbReference>
<feature type="binding site" evidence="10 14">
    <location>
        <begin position="197"/>
        <end position="198"/>
    </location>
    <ligand>
        <name>substrate</name>
    </ligand>
</feature>
<evidence type="ECO:0000256" key="7">
    <source>
        <dbReference type="ARBA" id="ARBA00013188"/>
    </source>
</evidence>
<evidence type="ECO:0000256" key="1">
    <source>
        <dbReference type="ARBA" id="ARBA00001782"/>
    </source>
</evidence>
<dbReference type="InterPro" id="IPR026019">
    <property type="entry name" value="Ribul_P_3_epim"/>
</dbReference>
<dbReference type="GO" id="GO:0006098">
    <property type="term" value="P:pentose-phosphate shunt"/>
    <property type="evidence" value="ECO:0007669"/>
    <property type="project" value="UniProtKB-UniRule"/>
</dbReference>
<evidence type="ECO:0000256" key="4">
    <source>
        <dbReference type="ARBA" id="ARBA00001947"/>
    </source>
</evidence>
<feature type="binding site" evidence="10 14">
    <location>
        <begin position="141"/>
        <end position="144"/>
    </location>
    <ligand>
        <name>substrate</name>
    </ligand>
</feature>
<keyword evidence="13" id="KW-0464">Manganese</keyword>
<comment type="cofactor">
    <cofactor evidence="3">
        <name>Co(2+)</name>
        <dbReference type="ChEBI" id="CHEBI:48828"/>
    </cofactor>
</comment>
<gene>
    <name evidence="10" type="primary">rpe</name>
    <name evidence="15" type="ORF">CSB45_12860</name>
</gene>
<evidence type="ECO:0000256" key="9">
    <source>
        <dbReference type="ARBA" id="ARBA00023235"/>
    </source>
</evidence>
<evidence type="ECO:0000256" key="3">
    <source>
        <dbReference type="ARBA" id="ARBA00001941"/>
    </source>
</evidence>
<keyword evidence="10 11" id="KW-0119">Carbohydrate metabolism</keyword>
<comment type="function">
    <text evidence="10">Catalyzes the reversible epimerization of D-ribulose 5-phosphate to D-xylulose 5-phosphate.</text>
</comment>
<dbReference type="PROSITE" id="PS01085">
    <property type="entry name" value="RIBUL_P_3_EPIMER_1"/>
    <property type="match status" value="1"/>
</dbReference>
<dbReference type="InterPro" id="IPR011060">
    <property type="entry name" value="RibuloseP-bd_barrel"/>
</dbReference>
<dbReference type="NCBIfam" id="NF004076">
    <property type="entry name" value="PRK05581.1-4"/>
    <property type="match status" value="1"/>
</dbReference>
<comment type="similarity">
    <text evidence="6 10 11">Belongs to the ribulose-phosphate 3-epimerase family.</text>
</comment>
<feature type="binding site" evidence="10 13">
    <location>
        <position position="34"/>
    </location>
    <ligand>
        <name>a divalent metal cation</name>
        <dbReference type="ChEBI" id="CHEBI:60240"/>
    </ligand>
</feature>
<evidence type="ECO:0000256" key="2">
    <source>
        <dbReference type="ARBA" id="ARBA00001936"/>
    </source>
</evidence>
<dbReference type="Gene3D" id="3.20.20.70">
    <property type="entry name" value="Aldolase class I"/>
    <property type="match status" value="1"/>
</dbReference>
<comment type="cofactor">
    <cofactor evidence="2">
        <name>Mn(2+)</name>
        <dbReference type="ChEBI" id="CHEBI:29035"/>
    </cofactor>
</comment>
<feature type="binding site" evidence="10">
    <location>
        <begin position="175"/>
        <end position="177"/>
    </location>
    <ligand>
        <name>substrate</name>
    </ligand>
</feature>
<dbReference type="Pfam" id="PF00834">
    <property type="entry name" value="Ribul_P_3_epim"/>
    <property type="match status" value="1"/>
</dbReference>
<evidence type="ECO:0000256" key="5">
    <source>
        <dbReference type="ARBA" id="ARBA00001954"/>
    </source>
</evidence>
<dbReference type="EMBL" id="PDPS01000038">
    <property type="protein sequence ID" value="PID56120.1"/>
    <property type="molecule type" value="Genomic_DNA"/>
</dbReference>
<dbReference type="Proteomes" id="UP000229740">
    <property type="component" value="Unassembled WGS sequence"/>
</dbReference>
<dbReference type="InterPro" id="IPR013785">
    <property type="entry name" value="Aldolase_TIM"/>
</dbReference>
<dbReference type="GO" id="GO:0046872">
    <property type="term" value="F:metal ion binding"/>
    <property type="evidence" value="ECO:0007669"/>
    <property type="project" value="UniProtKB-UniRule"/>
</dbReference>
<reference evidence="15 16" key="1">
    <citation type="submission" date="2017-10" db="EMBL/GenBank/DDBJ databases">
        <title>Novel microbial diversity and functional potential in the marine mammal oral microbiome.</title>
        <authorList>
            <person name="Dudek N.K."/>
            <person name="Sun C.L."/>
            <person name="Burstein D."/>
            <person name="Kantor R.S."/>
            <person name="Aliaga Goltsman D.S."/>
            <person name="Bik E.M."/>
            <person name="Thomas B.C."/>
            <person name="Banfield J.F."/>
            <person name="Relman D.A."/>
        </authorList>
    </citation>
    <scope>NUCLEOTIDE SEQUENCE [LARGE SCALE GENOMIC DNA]</scope>
    <source>
        <strain evidence="15">DOLZORAL124_49_17</strain>
    </source>
</reference>
<keyword evidence="8 10" id="KW-0479">Metal-binding</keyword>
<dbReference type="GO" id="GO:0019323">
    <property type="term" value="P:pentose catabolic process"/>
    <property type="evidence" value="ECO:0007669"/>
    <property type="project" value="UniProtKB-UniRule"/>
</dbReference>
<feature type="active site" description="Proton donor" evidence="10 12">
    <location>
        <position position="175"/>
    </location>
</feature>
<keyword evidence="9 10" id="KW-0413">Isomerase</keyword>
<evidence type="ECO:0000313" key="16">
    <source>
        <dbReference type="Proteomes" id="UP000229740"/>
    </source>
</evidence>
<dbReference type="PANTHER" id="PTHR11749">
    <property type="entry name" value="RIBULOSE-5-PHOSPHATE-3-EPIMERASE"/>
    <property type="match status" value="1"/>
</dbReference>
<dbReference type="GO" id="GO:0005737">
    <property type="term" value="C:cytoplasm"/>
    <property type="evidence" value="ECO:0007669"/>
    <property type="project" value="UniProtKB-ARBA"/>
</dbReference>
<comment type="catalytic activity">
    <reaction evidence="1 10 11">
        <text>D-ribulose 5-phosphate = D-xylulose 5-phosphate</text>
        <dbReference type="Rhea" id="RHEA:13677"/>
        <dbReference type="ChEBI" id="CHEBI:57737"/>
        <dbReference type="ChEBI" id="CHEBI:58121"/>
        <dbReference type="EC" id="5.1.3.1"/>
    </reaction>
</comment>
<evidence type="ECO:0000256" key="10">
    <source>
        <dbReference type="HAMAP-Rule" id="MF_02227"/>
    </source>
</evidence>
<evidence type="ECO:0000256" key="8">
    <source>
        <dbReference type="ARBA" id="ARBA00022723"/>
    </source>
</evidence>
<feature type="binding site" evidence="14">
    <location>
        <position position="177"/>
    </location>
    <ligand>
        <name>substrate</name>
    </ligand>
</feature>
<dbReference type="PIRSF" id="PIRSF001461">
    <property type="entry name" value="RPE"/>
    <property type="match status" value="1"/>
</dbReference>
<dbReference type="GO" id="GO:0004750">
    <property type="term" value="F:D-ribulose-phosphate 3-epimerase activity"/>
    <property type="evidence" value="ECO:0007669"/>
    <property type="project" value="UniProtKB-UniRule"/>
</dbReference>
<dbReference type="HAMAP" id="MF_02227">
    <property type="entry name" value="RPE"/>
    <property type="match status" value="1"/>
</dbReference>
<keyword evidence="13" id="KW-0862">Zinc</keyword>
<dbReference type="CDD" id="cd00429">
    <property type="entry name" value="RPE"/>
    <property type="match status" value="1"/>
</dbReference>
<dbReference type="EC" id="5.1.3.1" evidence="7 10"/>
<feature type="binding site" evidence="10 14">
    <location>
        <position position="65"/>
    </location>
    <ligand>
        <name>substrate</name>
    </ligand>
</feature>
<dbReference type="NCBIfam" id="TIGR01163">
    <property type="entry name" value="rpe"/>
    <property type="match status" value="1"/>
</dbReference>
<sequence length="218" mass="23590">MIKIAPSILSADFARLHDEIQDVEQGGADILHIDVMDGHFVPNLTIGPPVLRSITKYTSLPIDVHLMITNPNDFIDEFADSGANYLTVHVEVCHHLHRTVSEIRKRGMKAGVSLNPATSLHCLDAILDEIDMVLVMSVNPGFGGQTFIPSSLQKIRSLANMLKERKRSDVEIEVDGGASPSNIRDLAEAGVTIAVAGSSVFNAPDRGKIIQEMKAACA</sequence>
<accession>A0A2G6E249</accession>
<feature type="active site" description="Proton acceptor" evidence="10 12">
    <location>
        <position position="34"/>
    </location>
</feature>
<dbReference type="InterPro" id="IPR000056">
    <property type="entry name" value="Ribul_P_3_epim-like"/>
</dbReference>
<proteinExistence type="inferred from homology"/>
<feature type="binding site" evidence="10 13">
    <location>
        <position position="65"/>
    </location>
    <ligand>
        <name>a divalent metal cation</name>
        <dbReference type="ChEBI" id="CHEBI:60240"/>
    </ligand>
</feature>
<comment type="cofactor">
    <cofactor evidence="4">
        <name>Zn(2+)</name>
        <dbReference type="ChEBI" id="CHEBI:29105"/>
    </cofactor>
</comment>
<comment type="caution">
    <text evidence="15">The sequence shown here is derived from an EMBL/GenBank/DDBJ whole genome shotgun (WGS) entry which is preliminary data.</text>
</comment>
<organism evidence="15 16">
    <name type="scientific">candidate division KSB3 bacterium</name>
    <dbReference type="NCBI Taxonomy" id="2044937"/>
    <lineage>
        <taxon>Bacteria</taxon>
        <taxon>candidate division KSB3</taxon>
    </lineage>
</organism>
<feature type="binding site" evidence="10 13">
    <location>
        <position position="175"/>
    </location>
    <ligand>
        <name>a divalent metal cation</name>
        <dbReference type="ChEBI" id="CHEBI:60240"/>
    </ligand>
</feature>